<reference evidence="2 3" key="1">
    <citation type="submission" date="2015-01" db="EMBL/GenBank/DDBJ databases">
        <title>The Genome Sequence of Capronia semiimmersa CBS27337.</title>
        <authorList>
            <consortium name="The Broad Institute Genomics Platform"/>
            <person name="Cuomo C."/>
            <person name="de Hoog S."/>
            <person name="Gorbushina A."/>
            <person name="Stielow B."/>
            <person name="Teixiera M."/>
            <person name="Abouelleil A."/>
            <person name="Chapman S.B."/>
            <person name="Priest M."/>
            <person name="Young S.K."/>
            <person name="Wortman J."/>
            <person name="Nusbaum C."/>
            <person name="Birren B."/>
        </authorList>
    </citation>
    <scope>NUCLEOTIDE SEQUENCE [LARGE SCALE GENOMIC DNA]</scope>
    <source>
        <strain evidence="2 3">CBS 27337</strain>
    </source>
</reference>
<feature type="compositionally biased region" description="Low complexity" evidence="1">
    <location>
        <begin position="72"/>
        <end position="90"/>
    </location>
</feature>
<organism evidence="2 3">
    <name type="scientific">Phialophora macrospora</name>
    <dbReference type="NCBI Taxonomy" id="1851006"/>
    <lineage>
        <taxon>Eukaryota</taxon>
        <taxon>Fungi</taxon>
        <taxon>Dikarya</taxon>
        <taxon>Ascomycota</taxon>
        <taxon>Pezizomycotina</taxon>
        <taxon>Eurotiomycetes</taxon>
        <taxon>Chaetothyriomycetidae</taxon>
        <taxon>Chaetothyriales</taxon>
        <taxon>Herpotrichiellaceae</taxon>
        <taxon>Phialophora</taxon>
    </lineage>
</organism>
<dbReference type="EMBL" id="KN846961">
    <property type="protein sequence ID" value="KIW64216.1"/>
    <property type="molecule type" value="Genomic_DNA"/>
</dbReference>
<dbReference type="EMBL" id="KN846961">
    <property type="protein sequence ID" value="KIW64215.1"/>
    <property type="molecule type" value="Genomic_DNA"/>
</dbReference>
<accession>A0A0D2FBH6</accession>
<evidence type="ECO:0000256" key="1">
    <source>
        <dbReference type="SAM" id="MobiDB-lite"/>
    </source>
</evidence>
<dbReference type="Proteomes" id="UP000054266">
    <property type="component" value="Unassembled WGS sequence"/>
</dbReference>
<gene>
    <name evidence="2" type="ORF">PV04_09167</name>
</gene>
<proteinExistence type="predicted"/>
<keyword evidence="3" id="KW-1185">Reference proteome</keyword>
<name>A0A0D2FBH6_9EURO</name>
<protein>
    <submittedName>
        <fullName evidence="2">Uncharacterized protein</fullName>
    </submittedName>
</protein>
<evidence type="ECO:0000313" key="2">
    <source>
        <dbReference type="EMBL" id="KIW64215.1"/>
    </source>
</evidence>
<dbReference type="HOGENOM" id="CLU_122002_0_0_1"/>
<feature type="compositionally biased region" description="Basic residues" evidence="1">
    <location>
        <begin position="17"/>
        <end position="31"/>
    </location>
</feature>
<evidence type="ECO:0000313" key="3">
    <source>
        <dbReference type="Proteomes" id="UP000054266"/>
    </source>
</evidence>
<feature type="region of interest" description="Disordered" evidence="1">
    <location>
        <begin position="16"/>
        <end position="90"/>
    </location>
</feature>
<sequence>MGLSPFIVHHTSTVRLTRSHHTLHPPHPPHARHQDLNMKRSPHSDPGPRLLGNTAEDEADPGPGPDLDLDPDPNSQQQQRQQQQQQQPSLQQWNLVLDTIRSNLNLIAATWGRRSRQYDEARGVMLAYLEDNLGRLRLREGGGNDGGGGGMAPGLAGTEAGEAVGHDGKGDADMDMATLEKGIEELMGELRI</sequence>
<dbReference type="AlphaFoldDB" id="A0A0D2FBH6"/>